<dbReference type="Gene3D" id="3.40.50.1440">
    <property type="entry name" value="Tubulin/FtsZ, GTPase domain"/>
    <property type="match status" value="1"/>
</dbReference>
<dbReference type="Proteomes" id="UP000178869">
    <property type="component" value="Unassembled WGS sequence"/>
</dbReference>
<dbReference type="InterPro" id="IPR036525">
    <property type="entry name" value="Tubulin/FtsZ_GTPase_sf"/>
</dbReference>
<evidence type="ECO:0000256" key="4">
    <source>
        <dbReference type="HAMAP-Rule" id="MF_00909"/>
    </source>
</evidence>
<dbReference type="Pfam" id="PF00091">
    <property type="entry name" value="Tubulin"/>
    <property type="match status" value="1"/>
</dbReference>
<name>A0A1G2PE57_9BACT</name>
<keyword evidence="2 4" id="KW-0547">Nucleotide-binding</keyword>
<dbReference type="Gene3D" id="3.30.1330.20">
    <property type="entry name" value="Tubulin/FtsZ, C-terminal domain"/>
    <property type="match status" value="1"/>
</dbReference>
<dbReference type="HAMAP" id="MF_00909">
    <property type="entry name" value="FtsZ"/>
    <property type="match status" value="1"/>
</dbReference>
<evidence type="ECO:0000313" key="10">
    <source>
        <dbReference type="Proteomes" id="UP000178869"/>
    </source>
</evidence>
<evidence type="ECO:0000259" key="8">
    <source>
        <dbReference type="SMART" id="SM00865"/>
    </source>
</evidence>
<evidence type="ECO:0000256" key="5">
    <source>
        <dbReference type="NCBIfam" id="TIGR00065"/>
    </source>
</evidence>
<keyword evidence="4" id="KW-0131">Cell cycle</keyword>
<dbReference type="InterPro" id="IPR037103">
    <property type="entry name" value="Tubulin/FtsZ-like_C"/>
</dbReference>
<keyword evidence="4" id="KW-0963">Cytoplasm</keyword>
<dbReference type="GO" id="GO:0005737">
    <property type="term" value="C:cytoplasm"/>
    <property type="evidence" value="ECO:0007669"/>
    <property type="project" value="UniProtKB-SubCell"/>
</dbReference>
<comment type="subcellular location">
    <subcellularLocation>
        <location evidence="4">Cytoplasm</location>
    </subcellularLocation>
    <text evidence="4">Assembles at midcell at the inner surface of the cytoplasmic membrane.</text>
</comment>
<feature type="binding site" evidence="4">
    <location>
        <position position="139"/>
    </location>
    <ligand>
        <name>GTP</name>
        <dbReference type="ChEBI" id="CHEBI:37565"/>
    </ligand>
</feature>
<proteinExistence type="inferred from homology"/>
<keyword evidence="4 9" id="KW-0132">Cell division</keyword>
<dbReference type="SUPFAM" id="SSF52490">
    <property type="entry name" value="Tubulin nucleotide-binding domain-like"/>
    <property type="match status" value="1"/>
</dbReference>
<dbReference type="EMBL" id="MHSR01000013">
    <property type="protein sequence ID" value="OHA46573.1"/>
    <property type="molecule type" value="Genomic_DNA"/>
</dbReference>
<dbReference type="GO" id="GO:0048285">
    <property type="term" value="P:organelle fission"/>
    <property type="evidence" value="ECO:0007669"/>
    <property type="project" value="TreeGrafter"/>
</dbReference>
<dbReference type="GO" id="GO:0032153">
    <property type="term" value="C:cell division site"/>
    <property type="evidence" value="ECO:0007669"/>
    <property type="project" value="UniProtKB-UniRule"/>
</dbReference>
<evidence type="ECO:0000256" key="6">
    <source>
        <dbReference type="SAM" id="MobiDB-lite"/>
    </source>
</evidence>
<keyword evidence="4" id="KW-0717">Septation</keyword>
<dbReference type="SMART" id="SM00864">
    <property type="entry name" value="Tubulin"/>
    <property type="match status" value="1"/>
</dbReference>
<dbReference type="GO" id="GO:0000917">
    <property type="term" value="P:division septum assembly"/>
    <property type="evidence" value="ECO:0007669"/>
    <property type="project" value="UniProtKB-KW"/>
</dbReference>
<dbReference type="SMART" id="SM00865">
    <property type="entry name" value="Tubulin_C"/>
    <property type="match status" value="1"/>
</dbReference>
<feature type="binding site" evidence="4">
    <location>
        <position position="143"/>
    </location>
    <ligand>
        <name>GTP</name>
        <dbReference type="ChEBI" id="CHEBI:37565"/>
    </ligand>
</feature>
<dbReference type="InterPro" id="IPR045061">
    <property type="entry name" value="FtsZ/CetZ"/>
</dbReference>
<feature type="domain" description="Tubulin/FtsZ GTPase" evidence="7">
    <location>
        <begin position="13"/>
        <end position="205"/>
    </location>
</feature>
<evidence type="ECO:0000259" key="7">
    <source>
        <dbReference type="SMART" id="SM00864"/>
    </source>
</evidence>
<dbReference type="PANTHER" id="PTHR30314">
    <property type="entry name" value="CELL DIVISION PROTEIN FTSZ-RELATED"/>
    <property type="match status" value="1"/>
</dbReference>
<protein>
    <recommendedName>
        <fullName evidence="4 5">Cell division protein FtsZ</fullName>
    </recommendedName>
</protein>
<comment type="similarity">
    <text evidence="1 4">Belongs to the FtsZ family.</text>
</comment>
<feature type="binding site" evidence="4">
    <location>
        <position position="187"/>
    </location>
    <ligand>
        <name>GTP</name>
        <dbReference type="ChEBI" id="CHEBI:37565"/>
    </ligand>
</feature>
<dbReference type="FunFam" id="3.40.50.1440:FF:000001">
    <property type="entry name" value="Cell division protein FtsZ"/>
    <property type="match status" value="1"/>
</dbReference>
<dbReference type="InterPro" id="IPR000158">
    <property type="entry name" value="Cell_div_FtsZ"/>
</dbReference>
<evidence type="ECO:0000256" key="1">
    <source>
        <dbReference type="ARBA" id="ARBA00009690"/>
    </source>
</evidence>
<dbReference type="PANTHER" id="PTHR30314:SF3">
    <property type="entry name" value="MITOCHONDRIAL DIVISION PROTEIN FSZA"/>
    <property type="match status" value="1"/>
</dbReference>
<dbReference type="AlphaFoldDB" id="A0A1G2PE57"/>
<comment type="caution">
    <text evidence="4">Lacks conserved residue(s) required for the propagation of feature annotation.</text>
</comment>
<evidence type="ECO:0000313" key="9">
    <source>
        <dbReference type="EMBL" id="OHA46573.1"/>
    </source>
</evidence>
<keyword evidence="3 4" id="KW-0342">GTP-binding</keyword>
<organism evidence="9 10">
    <name type="scientific">Candidatus Terrybacteria bacterium RIFCSPHIGHO2_01_FULL_43_35</name>
    <dbReference type="NCBI Taxonomy" id="1802361"/>
    <lineage>
        <taxon>Bacteria</taxon>
        <taxon>Candidatus Terryibacteriota</taxon>
    </lineage>
</organism>
<comment type="function">
    <text evidence="4">Essential cell division protein that forms a contractile ring structure (Z ring) at the future cell division site. The regulation of the ring assembly controls the timing and the location of cell division. One of the functions of the FtsZ ring is to recruit other cell division proteins to the septum to produce a new cell wall between the dividing cells. Binds GTP and shows GTPase activity.</text>
</comment>
<evidence type="ECO:0000256" key="3">
    <source>
        <dbReference type="ARBA" id="ARBA00023134"/>
    </source>
</evidence>
<dbReference type="GO" id="GO:0005525">
    <property type="term" value="F:GTP binding"/>
    <property type="evidence" value="ECO:0007669"/>
    <property type="project" value="UniProtKB-UniRule"/>
</dbReference>
<feature type="domain" description="Tubulin/FtsZ 2-layer sandwich" evidence="8">
    <location>
        <begin position="207"/>
        <end position="325"/>
    </location>
</feature>
<dbReference type="InterPro" id="IPR003008">
    <property type="entry name" value="Tubulin_FtsZ_GTPase"/>
</dbReference>
<sequence length="370" mass="39193">MPSVKPQFESLARIKVVGVGGAGGKAVTRMLQSRLRGIEFVAINTDAQDLHHASANKKLLIGKDVTRGLGGGMDPALGRQAAENSRDDIRNVVDNADMIFVTAGLGGSTGSGAGPIVAEIARQTGALVVGVVTRPFSFEGVQRAHIAEVAWENLAANVDAIITIFNDRILTLIDQKTSVLGAFAMADDILRQAVKGISDLVATPGLINVDFADVKAVMQEAGTSLIGIGQGSGKTRAQDAARSAAESALLDLSINGARRVLFTISGTPDMTMQEVNEAAKIITESIDPGAKIIFGAVVEDKSRRGPMRITLIASGFPGKEKPKSQSNLQIFRRESSNHSNADAKNPKEVVIDEDTKDPFEVPAFMRRKNQ</sequence>
<gene>
    <name evidence="4" type="primary">ftsZ</name>
    <name evidence="9" type="ORF">A2828_01550</name>
</gene>
<dbReference type="CDD" id="cd02201">
    <property type="entry name" value="FtsZ_type1"/>
    <property type="match status" value="1"/>
</dbReference>
<evidence type="ECO:0000256" key="2">
    <source>
        <dbReference type="ARBA" id="ARBA00022741"/>
    </source>
</evidence>
<dbReference type="GO" id="GO:0043093">
    <property type="term" value="P:FtsZ-dependent cytokinesis"/>
    <property type="evidence" value="ECO:0007669"/>
    <property type="project" value="UniProtKB-UniRule"/>
</dbReference>
<reference evidence="9 10" key="1">
    <citation type="journal article" date="2016" name="Nat. Commun.">
        <title>Thousands of microbial genomes shed light on interconnected biogeochemical processes in an aquifer system.</title>
        <authorList>
            <person name="Anantharaman K."/>
            <person name="Brown C.T."/>
            <person name="Hug L.A."/>
            <person name="Sharon I."/>
            <person name="Castelle C.J."/>
            <person name="Probst A.J."/>
            <person name="Thomas B.C."/>
            <person name="Singh A."/>
            <person name="Wilkins M.J."/>
            <person name="Karaoz U."/>
            <person name="Brodie E.L."/>
            <person name="Williams K.H."/>
            <person name="Hubbard S.S."/>
            <person name="Banfield J.F."/>
        </authorList>
    </citation>
    <scope>NUCLEOTIDE SEQUENCE [LARGE SCALE GENOMIC DNA]</scope>
</reference>
<dbReference type="SUPFAM" id="SSF55307">
    <property type="entry name" value="Tubulin C-terminal domain-like"/>
    <property type="match status" value="1"/>
</dbReference>
<dbReference type="GO" id="GO:0003924">
    <property type="term" value="F:GTPase activity"/>
    <property type="evidence" value="ECO:0007669"/>
    <property type="project" value="UniProtKB-UniRule"/>
</dbReference>
<dbReference type="NCBIfam" id="TIGR00065">
    <property type="entry name" value="ftsZ"/>
    <property type="match status" value="1"/>
</dbReference>
<dbReference type="GO" id="GO:0051258">
    <property type="term" value="P:protein polymerization"/>
    <property type="evidence" value="ECO:0007669"/>
    <property type="project" value="UniProtKB-UniRule"/>
</dbReference>
<accession>A0A1G2PE57</accession>
<comment type="subunit">
    <text evidence="4">Homodimer. Polymerizes to form a dynamic ring structure in a strictly GTP-dependent manner. Interacts directly with several other division proteins.</text>
</comment>
<dbReference type="InterPro" id="IPR018316">
    <property type="entry name" value="Tubulin/FtsZ_2-layer-sand-dom"/>
</dbReference>
<dbReference type="InterPro" id="IPR024757">
    <property type="entry name" value="FtsZ_C"/>
</dbReference>
<dbReference type="InterPro" id="IPR008280">
    <property type="entry name" value="Tub_FtsZ_C"/>
</dbReference>
<dbReference type="PRINTS" id="PR00423">
    <property type="entry name" value="CELLDVISFTSZ"/>
</dbReference>
<dbReference type="Pfam" id="PF12327">
    <property type="entry name" value="FtsZ_C"/>
    <property type="match status" value="1"/>
</dbReference>
<feature type="region of interest" description="Disordered" evidence="6">
    <location>
        <begin position="315"/>
        <end position="356"/>
    </location>
</feature>
<comment type="caution">
    <text evidence="9">The sequence shown here is derived from an EMBL/GenBank/DDBJ whole genome shotgun (WGS) entry which is preliminary data.</text>
</comment>